<accession>A0AA86QDZ9</accession>
<evidence type="ECO:0000313" key="2">
    <source>
        <dbReference type="EMBL" id="CAL6053857.1"/>
    </source>
</evidence>
<gene>
    <name evidence="1" type="ORF">HINF_LOCUS38949</name>
    <name evidence="2" type="ORF">HINF_LOCUS45713</name>
</gene>
<reference evidence="2 3" key="2">
    <citation type="submission" date="2024-07" db="EMBL/GenBank/DDBJ databases">
        <authorList>
            <person name="Akdeniz Z."/>
        </authorList>
    </citation>
    <scope>NUCLEOTIDE SEQUENCE [LARGE SCALE GENOMIC DNA]</scope>
</reference>
<dbReference type="EMBL" id="CAXDID020000199">
    <property type="protein sequence ID" value="CAL6053857.1"/>
    <property type="molecule type" value="Genomic_DNA"/>
</dbReference>
<evidence type="ECO:0000313" key="1">
    <source>
        <dbReference type="EMBL" id="CAI9951304.1"/>
    </source>
</evidence>
<protein>
    <submittedName>
        <fullName evidence="1">Uncharacterized protein</fullName>
    </submittedName>
</protein>
<reference evidence="1" key="1">
    <citation type="submission" date="2023-06" db="EMBL/GenBank/DDBJ databases">
        <authorList>
            <person name="Kurt Z."/>
        </authorList>
    </citation>
    <scope>NUCLEOTIDE SEQUENCE</scope>
</reference>
<organism evidence="1">
    <name type="scientific">Hexamita inflata</name>
    <dbReference type="NCBI Taxonomy" id="28002"/>
    <lineage>
        <taxon>Eukaryota</taxon>
        <taxon>Metamonada</taxon>
        <taxon>Diplomonadida</taxon>
        <taxon>Hexamitidae</taxon>
        <taxon>Hexamitinae</taxon>
        <taxon>Hexamita</taxon>
    </lineage>
</organism>
<evidence type="ECO:0000313" key="3">
    <source>
        <dbReference type="Proteomes" id="UP001642409"/>
    </source>
</evidence>
<proteinExistence type="predicted"/>
<dbReference type="EMBL" id="CATOUU010000823">
    <property type="protein sequence ID" value="CAI9951304.1"/>
    <property type="molecule type" value="Genomic_DNA"/>
</dbReference>
<dbReference type="Proteomes" id="UP001642409">
    <property type="component" value="Unassembled WGS sequence"/>
</dbReference>
<dbReference type="AlphaFoldDB" id="A0AA86QDZ9"/>
<comment type="caution">
    <text evidence="1">The sequence shown here is derived from an EMBL/GenBank/DDBJ whole genome shotgun (WGS) entry which is preliminary data.</text>
</comment>
<name>A0AA86QDZ9_9EUKA</name>
<keyword evidence="3" id="KW-1185">Reference proteome</keyword>
<sequence length="454" mass="53509">MPSIEQTFEWLLRATPKSRIIMIRQGNYMFARSFKCGQYYPVKLQNPPPCADINRVEEYFLTHSITLDDQELFYFMTKKNIVILHNPKNRYCNRAIVTYVKQHNMQVILAFEPTVAQFDEYQAMEALLGLMYMHNVFSFQLQPIIEIPPEPVLQYNFQLENGIILDKKFYPFVCTNLKHLDQPLKYKIALVIHVQKDNPGYEYYKHFAIEAQRQLPDCLVFFGISQAIQIEQSEMNIFETDQPTICKIYSLQHLKLNQLRDARYFTMRARELESFDTYHPMQIAEGTIQSIIQSISEVYLDFKLIYMSMHDNMIRLINIEQKLLKQTRFISALHTVVIFVQKTELSEVFFEELKKVQANIFICIQGVFVANISLMIQDHKELKNYNIISDNMNLFRILQEIQGKQTKYIYILDNDLVCYSKHVQLSEINAQIELNSRNGILQAVADVEDDLSDF</sequence>